<name>A0A7X1E6T6_9BACT</name>
<reference evidence="3 4" key="1">
    <citation type="submission" date="2020-07" db="EMBL/GenBank/DDBJ databases">
        <authorList>
            <person name="Feng X."/>
        </authorList>
    </citation>
    <scope>NUCLEOTIDE SEQUENCE [LARGE SCALE GENOMIC DNA]</scope>
    <source>
        <strain evidence="3 4">JCM23202</strain>
    </source>
</reference>
<sequence length="181" mass="20185">MVRGLTTLLALSIAGIVYGQTDFNPFLTPAADPNANKETPPPVTTLDSFQFNGIMRMGGTVRISVFDAKENRNYWLSEGEMNDVGIEFRRLDEKNETVVISKGSEKKKLSLNKVKIEPLKLTGNATPATQPASTRMVSNRPQGPAKVESDEEARARIQRVAEEIRRRRAERRQKLENGGDK</sequence>
<proteinExistence type="predicted"/>
<feature type="compositionally biased region" description="Polar residues" evidence="1">
    <location>
        <begin position="123"/>
        <end position="141"/>
    </location>
</feature>
<dbReference type="AlphaFoldDB" id="A0A7X1E6T6"/>
<gene>
    <name evidence="3" type="ORF">H5P27_00230</name>
</gene>
<comment type="caution">
    <text evidence="3">The sequence shown here is derived from an EMBL/GenBank/DDBJ whole genome shotgun (WGS) entry which is preliminary data.</text>
</comment>
<evidence type="ECO:0000313" key="3">
    <source>
        <dbReference type="EMBL" id="MBC2604476.1"/>
    </source>
</evidence>
<protein>
    <submittedName>
        <fullName evidence="3">Uncharacterized protein</fullName>
    </submittedName>
</protein>
<keyword evidence="4" id="KW-1185">Reference proteome</keyword>
<dbReference type="EMBL" id="JACHVC010000001">
    <property type="protein sequence ID" value="MBC2604476.1"/>
    <property type="molecule type" value="Genomic_DNA"/>
</dbReference>
<dbReference type="Proteomes" id="UP000526501">
    <property type="component" value="Unassembled WGS sequence"/>
</dbReference>
<feature type="signal peptide" evidence="2">
    <location>
        <begin position="1"/>
        <end position="19"/>
    </location>
</feature>
<organism evidence="3 4">
    <name type="scientific">Pelagicoccus albus</name>
    <dbReference type="NCBI Taxonomy" id="415222"/>
    <lineage>
        <taxon>Bacteria</taxon>
        <taxon>Pseudomonadati</taxon>
        <taxon>Verrucomicrobiota</taxon>
        <taxon>Opitutia</taxon>
        <taxon>Puniceicoccales</taxon>
        <taxon>Pelagicoccaceae</taxon>
        <taxon>Pelagicoccus</taxon>
    </lineage>
</organism>
<dbReference type="RefSeq" id="WP_185658373.1">
    <property type="nucleotide sequence ID" value="NZ_CAWPOO010000001.1"/>
</dbReference>
<feature type="chain" id="PRO_5031222322" evidence="2">
    <location>
        <begin position="20"/>
        <end position="181"/>
    </location>
</feature>
<evidence type="ECO:0000313" key="4">
    <source>
        <dbReference type="Proteomes" id="UP000526501"/>
    </source>
</evidence>
<keyword evidence="2" id="KW-0732">Signal</keyword>
<evidence type="ECO:0000256" key="2">
    <source>
        <dbReference type="SAM" id="SignalP"/>
    </source>
</evidence>
<feature type="region of interest" description="Disordered" evidence="1">
    <location>
        <begin position="123"/>
        <end position="154"/>
    </location>
</feature>
<accession>A0A7X1E6T6</accession>
<evidence type="ECO:0000256" key="1">
    <source>
        <dbReference type="SAM" id="MobiDB-lite"/>
    </source>
</evidence>